<comment type="catalytic activity">
    <reaction evidence="7">
        <text>L-threonyl-[protein] + ATP = O-phospho-L-threonyl-[protein] + ADP + H(+)</text>
        <dbReference type="Rhea" id="RHEA:46608"/>
        <dbReference type="Rhea" id="RHEA-COMP:11060"/>
        <dbReference type="Rhea" id="RHEA-COMP:11605"/>
        <dbReference type="ChEBI" id="CHEBI:15378"/>
        <dbReference type="ChEBI" id="CHEBI:30013"/>
        <dbReference type="ChEBI" id="CHEBI:30616"/>
        <dbReference type="ChEBI" id="CHEBI:61977"/>
        <dbReference type="ChEBI" id="CHEBI:456216"/>
        <dbReference type="EC" id="2.7.11.1"/>
    </reaction>
</comment>
<keyword evidence="6" id="KW-0067">ATP-binding</keyword>
<dbReference type="SMART" id="SM00220">
    <property type="entry name" value="S_TKc"/>
    <property type="match status" value="1"/>
</dbReference>
<dbReference type="GO" id="GO:0005524">
    <property type="term" value="F:ATP binding"/>
    <property type="evidence" value="ECO:0007669"/>
    <property type="project" value="UniProtKB-KW"/>
</dbReference>
<dbReference type="EC" id="2.7.11.1" evidence="1"/>
<dbReference type="Gene3D" id="1.10.510.10">
    <property type="entry name" value="Transferase(Phosphotransferase) domain 1"/>
    <property type="match status" value="1"/>
</dbReference>
<evidence type="ECO:0000256" key="3">
    <source>
        <dbReference type="ARBA" id="ARBA00022679"/>
    </source>
</evidence>
<dbReference type="PANTHER" id="PTHR47634">
    <property type="entry name" value="PROTEIN KINASE DOMAIN-CONTAINING PROTEIN-RELATED"/>
    <property type="match status" value="1"/>
</dbReference>
<dbReference type="GO" id="GO:0000245">
    <property type="term" value="P:spliceosomal complex assembly"/>
    <property type="evidence" value="ECO:0007669"/>
    <property type="project" value="TreeGrafter"/>
</dbReference>
<dbReference type="EMBL" id="CAVMBE010000004">
    <property type="protein sequence ID" value="CAK3820812.1"/>
    <property type="molecule type" value="Genomic_DNA"/>
</dbReference>
<dbReference type="GO" id="GO:0004674">
    <property type="term" value="F:protein serine/threonine kinase activity"/>
    <property type="evidence" value="ECO:0007669"/>
    <property type="project" value="UniProtKB-KW"/>
</dbReference>
<dbReference type="SUPFAM" id="SSF56112">
    <property type="entry name" value="Protein kinase-like (PK-like)"/>
    <property type="match status" value="1"/>
</dbReference>
<proteinExistence type="predicted"/>
<dbReference type="InterPro" id="IPR011009">
    <property type="entry name" value="Kinase-like_dom_sf"/>
</dbReference>
<evidence type="ECO:0000256" key="1">
    <source>
        <dbReference type="ARBA" id="ARBA00012513"/>
    </source>
</evidence>
<evidence type="ECO:0000259" key="9">
    <source>
        <dbReference type="PROSITE" id="PS50011"/>
    </source>
</evidence>
<dbReference type="Gene3D" id="3.30.200.20">
    <property type="entry name" value="Phosphorylase Kinase, domain 1"/>
    <property type="match status" value="1"/>
</dbReference>
<dbReference type="GO" id="GO:0050684">
    <property type="term" value="P:regulation of mRNA processing"/>
    <property type="evidence" value="ECO:0007669"/>
    <property type="project" value="TreeGrafter"/>
</dbReference>
<dbReference type="InterPro" id="IPR051334">
    <property type="entry name" value="SRPK"/>
</dbReference>
<reference evidence="10" key="1">
    <citation type="submission" date="2023-11" db="EMBL/GenBank/DDBJ databases">
        <authorList>
            <person name="Alioto T."/>
            <person name="Alioto T."/>
            <person name="Gomez Garrido J."/>
        </authorList>
    </citation>
    <scope>NUCLEOTIDE SEQUENCE</scope>
</reference>
<evidence type="ECO:0000256" key="8">
    <source>
        <dbReference type="ARBA" id="ARBA00048679"/>
    </source>
</evidence>
<evidence type="ECO:0000256" key="2">
    <source>
        <dbReference type="ARBA" id="ARBA00022527"/>
    </source>
</evidence>
<keyword evidence="4" id="KW-0547">Nucleotide-binding</keyword>
<dbReference type="AlphaFoldDB" id="A0AAI9E792"/>
<accession>A0AAI9E792</accession>
<evidence type="ECO:0000256" key="7">
    <source>
        <dbReference type="ARBA" id="ARBA00047899"/>
    </source>
</evidence>
<dbReference type="PANTHER" id="PTHR47634:SF9">
    <property type="entry name" value="PROTEIN KINASE DOMAIN-CONTAINING PROTEIN-RELATED"/>
    <property type="match status" value="1"/>
</dbReference>
<gene>
    <name evidence="10" type="ORF">LECACI_7A001175</name>
</gene>
<evidence type="ECO:0000256" key="5">
    <source>
        <dbReference type="ARBA" id="ARBA00022777"/>
    </source>
</evidence>
<protein>
    <recommendedName>
        <fullName evidence="1">non-specific serine/threonine protein kinase</fullName>
        <ecNumber evidence="1">2.7.11.1</ecNumber>
    </recommendedName>
</protein>
<dbReference type="Proteomes" id="UP001296104">
    <property type="component" value="Unassembled WGS sequence"/>
</dbReference>
<evidence type="ECO:0000256" key="4">
    <source>
        <dbReference type="ARBA" id="ARBA00022741"/>
    </source>
</evidence>
<dbReference type="PROSITE" id="PS50011">
    <property type="entry name" value="PROTEIN_KINASE_DOM"/>
    <property type="match status" value="1"/>
</dbReference>
<dbReference type="InterPro" id="IPR000719">
    <property type="entry name" value="Prot_kinase_dom"/>
</dbReference>
<keyword evidence="3" id="KW-0808">Transferase</keyword>
<sequence length="408" mass="47510">MGRSIKKPNHIATLATSPHFERIDSSYLVEEETVSGYQPKNYYPVRLGEVFDNRYETIGKLGFGSASTVWLCRDHQKEHEFVALKVYINNSKYHRELPIYEEINNLHTNHEGRRYLWKMYDSFELEGPHGTHICLVHQPLGISLGELKEVTSDGLFSADLARQALRCILTGLQFLHKEVQVIHTDLQPSNMLLGIHDDSVLAKFEQHESESPCPRKELDDRTIYVSRPMPFTKGEPSITDLSEARFGDRTHTDRIMPNVYRAPEAILGHPWSYPVDIWGFGMVLWHLIHPKPLFYPRDSKDRYSEAHHLAQMVAVLGPPPSEFLQRCGEKARKYWETDGTWKNLVPIPSTSLEHEDQRLEGEEKERFMAFMRKMLQWNPEDRHDSESLYWDEWLLADLIESGEVVRED</sequence>
<feature type="domain" description="Protein kinase" evidence="9">
    <location>
        <begin position="55"/>
        <end position="394"/>
    </location>
</feature>
<keyword evidence="11" id="KW-1185">Reference proteome</keyword>
<keyword evidence="2" id="KW-0723">Serine/threonine-protein kinase</keyword>
<evidence type="ECO:0000313" key="10">
    <source>
        <dbReference type="EMBL" id="CAK3820812.1"/>
    </source>
</evidence>
<evidence type="ECO:0000313" key="11">
    <source>
        <dbReference type="Proteomes" id="UP001296104"/>
    </source>
</evidence>
<evidence type="ECO:0000256" key="6">
    <source>
        <dbReference type="ARBA" id="ARBA00022840"/>
    </source>
</evidence>
<organism evidence="10 11">
    <name type="scientific">Lecanosticta acicola</name>
    <dbReference type="NCBI Taxonomy" id="111012"/>
    <lineage>
        <taxon>Eukaryota</taxon>
        <taxon>Fungi</taxon>
        <taxon>Dikarya</taxon>
        <taxon>Ascomycota</taxon>
        <taxon>Pezizomycotina</taxon>
        <taxon>Dothideomycetes</taxon>
        <taxon>Dothideomycetidae</taxon>
        <taxon>Mycosphaerellales</taxon>
        <taxon>Mycosphaerellaceae</taxon>
        <taxon>Lecanosticta</taxon>
    </lineage>
</organism>
<keyword evidence="5 10" id="KW-0418">Kinase</keyword>
<comment type="catalytic activity">
    <reaction evidence="8">
        <text>L-seryl-[protein] + ATP = O-phospho-L-seryl-[protein] + ADP + H(+)</text>
        <dbReference type="Rhea" id="RHEA:17989"/>
        <dbReference type="Rhea" id="RHEA-COMP:9863"/>
        <dbReference type="Rhea" id="RHEA-COMP:11604"/>
        <dbReference type="ChEBI" id="CHEBI:15378"/>
        <dbReference type="ChEBI" id="CHEBI:29999"/>
        <dbReference type="ChEBI" id="CHEBI:30616"/>
        <dbReference type="ChEBI" id="CHEBI:83421"/>
        <dbReference type="ChEBI" id="CHEBI:456216"/>
        <dbReference type="EC" id="2.7.11.1"/>
    </reaction>
</comment>
<dbReference type="Pfam" id="PF00069">
    <property type="entry name" value="Pkinase"/>
    <property type="match status" value="1"/>
</dbReference>
<name>A0AAI9E792_9PEZI</name>
<comment type="caution">
    <text evidence="10">The sequence shown here is derived from an EMBL/GenBank/DDBJ whole genome shotgun (WGS) entry which is preliminary data.</text>
</comment>